<accession>A0A2M7TFM5</accession>
<protein>
    <submittedName>
        <fullName evidence="1">Uncharacterized protein</fullName>
    </submittedName>
</protein>
<name>A0A2M7TFM5_9BACT</name>
<gene>
    <name evidence="1" type="ORF">COY31_01800</name>
</gene>
<evidence type="ECO:0000313" key="2">
    <source>
        <dbReference type="Proteomes" id="UP000230553"/>
    </source>
</evidence>
<dbReference type="AlphaFoldDB" id="A0A2M7TFM5"/>
<dbReference type="Proteomes" id="UP000230553">
    <property type="component" value="Unassembled WGS sequence"/>
</dbReference>
<organism evidence="1 2">
    <name type="scientific">Candidatus Wolfebacteria bacterium CG_4_10_14_0_2_um_filter_39_18</name>
    <dbReference type="NCBI Taxonomy" id="1975061"/>
    <lineage>
        <taxon>Bacteria</taxon>
        <taxon>Candidatus Wolfeibacteriota</taxon>
    </lineage>
</organism>
<reference evidence="2" key="1">
    <citation type="submission" date="2017-09" db="EMBL/GenBank/DDBJ databases">
        <title>Depth-based differentiation of microbial function through sediment-hosted aquifers and enrichment of novel symbionts in the deep terrestrial subsurface.</title>
        <authorList>
            <person name="Probst A.J."/>
            <person name="Ladd B."/>
            <person name="Jarett J.K."/>
            <person name="Geller-Mcgrath D.E."/>
            <person name="Sieber C.M.K."/>
            <person name="Emerson J.B."/>
            <person name="Anantharaman K."/>
            <person name="Thomas B.C."/>
            <person name="Malmstrom R."/>
            <person name="Stieglmeier M."/>
            <person name="Klingl A."/>
            <person name="Woyke T."/>
            <person name="Ryan C.M."/>
            <person name="Banfield J.F."/>
        </authorList>
    </citation>
    <scope>NUCLEOTIDE SEQUENCE [LARGE SCALE GENOMIC DNA]</scope>
</reference>
<comment type="caution">
    <text evidence="1">The sequence shown here is derived from an EMBL/GenBank/DDBJ whole genome shotgun (WGS) entry which is preliminary data.</text>
</comment>
<dbReference type="EMBL" id="PFNM01000037">
    <property type="protein sequence ID" value="PIZ44739.1"/>
    <property type="molecule type" value="Genomic_DNA"/>
</dbReference>
<sequence>RKEEKMKKIFMIFAVLSAMAIVGCGPRLAPIIVTGPTGITANNNTYKTVRIKNAGPAYWRFWLGPNNQQVVLYPGAAIFVKSSSNFWNKCQGFWVHAYLEVDRTGRVVESSFIGEQWVQSCVTGYTWVCDTGQVIGGDIVMSGVPQSQYPFPTRFSYSVPLLPVGMQGSIQ</sequence>
<proteinExistence type="predicted"/>
<evidence type="ECO:0000313" key="1">
    <source>
        <dbReference type="EMBL" id="PIZ44739.1"/>
    </source>
</evidence>
<feature type="non-terminal residue" evidence="1">
    <location>
        <position position="1"/>
    </location>
</feature>